<sequence length="94" mass="10454">MQAINKTCCRVVFLACLLIGIGGCSGLFDWAMDDDKPAEDAQGVVWADVDNPEIVDFTSSFKYKLLELPNQGSAEIPPWAGSYWPTYRDSINYN</sequence>
<name>A0A382VN47_9ZZZZ</name>
<reference evidence="1" key="1">
    <citation type="submission" date="2018-05" db="EMBL/GenBank/DDBJ databases">
        <authorList>
            <person name="Lanie J.A."/>
            <person name="Ng W.-L."/>
            <person name="Kazmierczak K.M."/>
            <person name="Andrzejewski T.M."/>
            <person name="Davidsen T.M."/>
            <person name="Wayne K.J."/>
            <person name="Tettelin H."/>
            <person name="Glass J.I."/>
            <person name="Rusch D."/>
            <person name="Podicherti R."/>
            <person name="Tsui H.-C.T."/>
            <person name="Winkler M.E."/>
        </authorList>
    </citation>
    <scope>NUCLEOTIDE SEQUENCE</scope>
</reference>
<organism evidence="1">
    <name type="scientific">marine metagenome</name>
    <dbReference type="NCBI Taxonomy" id="408172"/>
    <lineage>
        <taxon>unclassified sequences</taxon>
        <taxon>metagenomes</taxon>
        <taxon>ecological metagenomes</taxon>
    </lineage>
</organism>
<dbReference type="GO" id="GO:0016755">
    <property type="term" value="F:aminoacyltransferase activity"/>
    <property type="evidence" value="ECO:0007669"/>
    <property type="project" value="InterPro"/>
</dbReference>
<evidence type="ECO:0000313" key="1">
    <source>
        <dbReference type="EMBL" id="SVD47854.1"/>
    </source>
</evidence>
<accession>A0A382VN47</accession>
<protein>
    <submittedName>
        <fullName evidence="1">Uncharacterized protein</fullName>
    </submittedName>
</protein>
<dbReference type="EMBL" id="UINC01153245">
    <property type="protein sequence ID" value="SVD47854.1"/>
    <property type="molecule type" value="Genomic_DNA"/>
</dbReference>
<dbReference type="Pfam" id="PF16683">
    <property type="entry name" value="TGase_elicitor"/>
    <property type="match status" value="1"/>
</dbReference>
<gene>
    <name evidence="1" type="ORF">METZ01_LOCUS400708</name>
</gene>
<dbReference type="AlphaFoldDB" id="A0A382VN47"/>
<proteinExistence type="predicted"/>
<feature type="non-terminal residue" evidence="1">
    <location>
        <position position="94"/>
    </location>
</feature>
<dbReference type="PROSITE" id="PS51257">
    <property type="entry name" value="PROKAR_LIPOPROTEIN"/>
    <property type="match status" value="1"/>
</dbReference>
<dbReference type="InterPro" id="IPR032048">
    <property type="entry name" value="TGase_elicitor"/>
</dbReference>